<dbReference type="InterPro" id="IPR036380">
    <property type="entry name" value="Isochorismatase-like_sf"/>
</dbReference>
<dbReference type="Proteomes" id="UP000196536">
    <property type="component" value="Unassembled WGS sequence"/>
</dbReference>
<accession>A0A1Z9YVN2</accession>
<evidence type="ECO:0000313" key="3">
    <source>
        <dbReference type="EMBL" id="OUY06278.1"/>
    </source>
</evidence>
<keyword evidence="4" id="KW-1185">Reference proteome</keyword>
<keyword evidence="1 3" id="KW-0378">Hydrolase</keyword>
<dbReference type="OrthoDB" id="1157330at2"/>
<feature type="domain" description="Isochorismatase-like" evidence="2">
    <location>
        <begin position="4"/>
        <end position="160"/>
    </location>
</feature>
<dbReference type="InterPro" id="IPR000868">
    <property type="entry name" value="Isochorismatase-like_dom"/>
</dbReference>
<dbReference type="SUPFAM" id="SSF52499">
    <property type="entry name" value="Isochorismatase-like hydrolases"/>
    <property type="match status" value="1"/>
</dbReference>
<evidence type="ECO:0000313" key="4">
    <source>
        <dbReference type="Proteomes" id="UP000196536"/>
    </source>
</evidence>
<sequence length="179" mass="20327">MKQALLIIDVQNDYFKAGDMELVEPEQALMQINQLEDHFLKQSLPIIYVQHIAASDAPFFRENSNGVQLHQDLRYTTDAILVAKKYPNSFYQTRLQQILLEQGIEQLVIVGMMTHMCIDSTTRAAKELGYQPILISDATATRTLQFDGQTVAAHQVQLAYLSALSNFADIQTTHDYLYS</sequence>
<organism evidence="3 4">
    <name type="scientific">Acinetobacter populi</name>
    <dbReference type="NCBI Taxonomy" id="1582270"/>
    <lineage>
        <taxon>Bacteria</taxon>
        <taxon>Pseudomonadati</taxon>
        <taxon>Pseudomonadota</taxon>
        <taxon>Gammaproteobacteria</taxon>
        <taxon>Moraxellales</taxon>
        <taxon>Moraxellaceae</taxon>
        <taxon>Acinetobacter</taxon>
    </lineage>
</organism>
<dbReference type="Gene3D" id="3.40.50.850">
    <property type="entry name" value="Isochorismatase-like"/>
    <property type="match status" value="1"/>
</dbReference>
<gene>
    <name evidence="3" type="ORF">CAP51_13515</name>
</gene>
<proteinExistence type="predicted"/>
<dbReference type="RefSeq" id="WP_087621282.1">
    <property type="nucleotide sequence ID" value="NZ_NEXX01000005.1"/>
</dbReference>
<reference evidence="3 4" key="1">
    <citation type="submission" date="2017-05" db="EMBL/GenBank/DDBJ databases">
        <title>Acinetobacter populi ANC 5415 (= PBJ7), whole genome shotgun sequencing project.</title>
        <authorList>
            <person name="Nemec A."/>
            <person name="Radolfova-Krizova L."/>
        </authorList>
    </citation>
    <scope>NUCLEOTIDE SEQUENCE [LARGE SCALE GENOMIC DNA]</scope>
    <source>
        <strain evidence="3 4">PBJ7</strain>
    </source>
</reference>
<dbReference type="PANTHER" id="PTHR43540:SF1">
    <property type="entry name" value="ISOCHORISMATASE HYDROLASE"/>
    <property type="match status" value="1"/>
</dbReference>
<dbReference type="EMBL" id="NEXX01000005">
    <property type="protein sequence ID" value="OUY06278.1"/>
    <property type="molecule type" value="Genomic_DNA"/>
</dbReference>
<dbReference type="PANTHER" id="PTHR43540">
    <property type="entry name" value="PEROXYUREIDOACRYLATE/UREIDOACRYLATE AMIDOHYDROLASE-RELATED"/>
    <property type="match status" value="1"/>
</dbReference>
<dbReference type="Pfam" id="PF00857">
    <property type="entry name" value="Isochorismatase"/>
    <property type="match status" value="1"/>
</dbReference>
<protein>
    <submittedName>
        <fullName evidence="3">Cysteine hydrolase</fullName>
    </submittedName>
</protein>
<dbReference type="AlphaFoldDB" id="A0A1Z9YVN2"/>
<evidence type="ECO:0000259" key="2">
    <source>
        <dbReference type="Pfam" id="PF00857"/>
    </source>
</evidence>
<dbReference type="InterPro" id="IPR050272">
    <property type="entry name" value="Isochorismatase-like_hydrls"/>
</dbReference>
<dbReference type="GO" id="GO:0016787">
    <property type="term" value="F:hydrolase activity"/>
    <property type="evidence" value="ECO:0007669"/>
    <property type="project" value="UniProtKB-KW"/>
</dbReference>
<evidence type="ECO:0000256" key="1">
    <source>
        <dbReference type="ARBA" id="ARBA00022801"/>
    </source>
</evidence>
<comment type="caution">
    <text evidence="3">The sequence shown here is derived from an EMBL/GenBank/DDBJ whole genome shotgun (WGS) entry which is preliminary data.</text>
</comment>
<name>A0A1Z9YVN2_9GAMM</name>
<dbReference type="CDD" id="cd01014">
    <property type="entry name" value="nicotinamidase_related"/>
    <property type="match status" value="1"/>
</dbReference>